<dbReference type="STRING" id="85701.BM1374166_02143"/>
<comment type="subcellular location">
    <subcellularLocation>
        <location evidence="8">Cell membrane</location>
        <topology evidence="8">Peripheral membrane protein</topology>
    </subcellularLocation>
    <subcellularLocation>
        <location evidence="1">Membrane</location>
    </subcellularLocation>
</comment>
<keyword evidence="3 8" id="KW-0375">Hydrogen ion transport</keyword>
<dbReference type="PRINTS" id="PR00125">
    <property type="entry name" value="ATPASEDELTA"/>
</dbReference>
<reference evidence="9 10" key="1">
    <citation type="submission" date="2017-06" db="EMBL/GenBank/DDBJ databases">
        <title>Draft genome of Bartonella tribocorum strain L103, isolated from a rodent in Laos.</title>
        <authorList>
            <person name="Hadjadj L."/>
            <person name="Jiyipong T."/>
            <person name="Morand S."/>
            <person name="Diene S.M."/>
            <person name="Rolain J.-M."/>
        </authorList>
    </citation>
    <scope>NUCLEOTIDE SEQUENCE [LARGE SCALE GENOMIC DNA]</scope>
    <source>
        <strain evidence="9 10">L103</strain>
    </source>
</reference>
<accession>A0A2M6USD6</accession>
<dbReference type="PANTHER" id="PTHR11910">
    <property type="entry name" value="ATP SYNTHASE DELTA CHAIN"/>
    <property type="match status" value="1"/>
</dbReference>
<evidence type="ECO:0000256" key="6">
    <source>
        <dbReference type="ARBA" id="ARBA00023196"/>
    </source>
</evidence>
<dbReference type="InterPro" id="IPR026015">
    <property type="entry name" value="ATP_synth_OSCP/delta_N_sf"/>
</dbReference>
<dbReference type="InterPro" id="IPR000711">
    <property type="entry name" value="ATPase_OSCP/dsu"/>
</dbReference>
<dbReference type="Proteomes" id="UP000229839">
    <property type="component" value="Unassembled WGS sequence"/>
</dbReference>
<keyword evidence="8" id="KW-1003">Cell membrane</keyword>
<keyword evidence="4 8" id="KW-0406">Ion transport</keyword>
<evidence type="ECO:0000256" key="7">
    <source>
        <dbReference type="ARBA" id="ARBA00023310"/>
    </source>
</evidence>
<comment type="function">
    <text evidence="8">F(1)F(0) ATP synthase produces ATP from ADP in the presence of a proton or sodium gradient. F-type ATPases consist of two structural domains, F(1) containing the extramembraneous catalytic core and F(0) containing the membrane proton channel, linked together by a central stalk and a peripheral stalk. During catalysis, ATP synthesis in the catalytic domain of F(1) is coupled via a rotary mechanism of the central stalk subunits to proton translocation.</text>
</comment>
<dbReference type="RefSeq" id="WP_100128898.1">
    <property type="nucleotide sequence ID" value="NZ_CADDYI010000004.1"/>
</dbReference>
<sequence>MSDSFSLIPLPLVDQRYAQALFNCAQEAGNVEKIEKAVEDFLLVLEQNEDLKYFVLSPFFSVKEQIKVMQSVCENIKFADKEAGQIVGNFLRVIAANRRLSAIFGILHAFQRCVARARRQVTAQIVSVRPLNSQQKQELCETLEGIVGGKVLLHIIVDPTILGGLIIRVGTSQIDTSLLTKLSSLKLALKKEVS</sequence>
<keyword evidence="6 8" id="KW-0139">CF(1)</keyword>
<dbReference type="GO" id="GO:0005886">
    <property type="term" value="C:plasma membrane"/>
    <property type="evidence" value="ECO:0007669"/>
    <property type="project" value="UniProtKB-SubCell"/>
</dbReference>
<evidence type="ECO:0000313" key="9">
    <source>
        <dbReference type="EMBL" id="PIT69086.1"/>
    </source>
</evidence>
<dbReference type="EMBL" id="NJGE01000008">
    <property type="protein sequence ID" value="PIT69086.1"/>
    <property type="molecule type" value="Genomic_DNA"/>
</dbReference>
<gene>
    <name evidence="8 9" type="primary">atpH</name>
    <name evidence="9" type="ORF">CER18_04560</name>
</gene>
<keyword evidence="5 8" id="KW-0472">Membrane</keyword>
<keyword evidence="2 8" id="KW-0813">Transport</keyword>
<dbReference type="OrthoDB" id="9796185at2"/>
<dbReference type="AlphaFoldDB" id="A0A2M6USD6"/>
<organism evidence="9 10">
    <name type="scientific">Bartonella tribocorum</name>
    <dbReference type="NCBI Taxonomy" id="85701"/>
    <lineage>
        <taxon>Bacteria</taxon>
        <taxon>Pseudomonadati</taxon>
        <taxon>Pseudomonadota</taxon>
        <taxon>Alphaproteobacteria</taxon>
        <taxon>Hyphomicrobiales</taxon>
        <taxon>Bartonellaceae</taxon>
        <taxon>Bartonella</taxon>
    </lineage>
</organism>
<dbReference type="NCBIfam" id="TIGR01145">
    <property type="entry name" value="ATP_synt_delta"/>
    <property type="match status" value="1"/>
</dbReference>
<protein>
    <recommendedName>
        <fullName evidence="8">ATP synthase subunit delta</fullName>
    </recommendedName>
    <alternativeName>
        <fullName evidence="8">ATP synthase F(1) sector subunit delta</fullName>
    </alternativeName>
    <alternativeName>
        <fullName evidence="8">F-type ATPase subunit delta</fullName>
        <shortName evidence="8">F-ATPase subunit delta</shortName>
    </alternativeName>
</protein>
<name>A0A2M6USD6_9HYPH</name>
<proteinExistence type="inferred from homology"/>
<comment type="caution">
    <text evidence="9">The sequence shown here is derived from an EMBL/GenBank/DDBJ whole genome shotgun (WGS) entry which is preliminary data.</text>
</comment>
<dbReference type="GO" id="GO:0045259">
    <property type="term" value="C:proton-transporting ATP synthase complex"/>
    <property type="evidence" value="ECO:0007669"/>
    <property type="project" value="UniProtKB-KW"/>
</dbReference>
<keyword evidence="7 8" id="KW-0066">ATP synthesis</keyword>
<comment type="function">
    <text evidence="8">This protein is part of the stalk that links CF(0) to CF(1). It either transmits conformational changes from CF(0) to CF(1) or is implicated in proton conduction.</text>
</comment>
<evidence type="ECO:0000256" key="8">
    <source>
        <dbReference type="HAMAP-Rule" id="MF_01416"/>
    </source>
</evidence>
<dbReference type="PROSITE" id="PS00389">
    <property type="entry name" value="ATPASE_DELTA"/>
    <property type="match status" value="1"/>
</dbReference>
<evidence type="ECO:0000256" key="1">
    <source>
        <dbReference type="ARBA" id="ARBA00004370"/>
    </source>
</evidence>
<comment type="similarity">
    <text evidence="8">Belongs to the ATPase delta chain family.</text>
</comment>
<dbReference type="InterPro" id="IPR020781">
    <property type="entry name" value="ATPase_OSCP/d_CS"/>
</dbReference>
<dbReference type="HAMAP" id="MF_01416">
    <property type="entry name" value="ATP_synth_delta_bact"/>
    <property type="match status" value="1"/>
</dbReference>
<evidence type="ECO:0000256" key="4">
    <source>
        <dbReference type="ARBA" id="ARBA00023065"/>
    </source>
</evidence>
<evidence type="ECO:0000256" key="2">
    <source>
        <dbReference type="ARBA" id="ARBA00022448"/>
    </source>
</evidence>
<dbReference type="Gene3D" id="1.10.520.20">
    <property type="entry name" value="N-terminal domain of the delta subunit of the F1F0-ATP synthase"/>
    <property type="match status" value="1"/>
</dbReference>
<evidence type="ECO:0000313" key="10">
    <source>
        <dbReference type="Proteomes" id="UP000229839"/>
    </source>
</evidence>
<evidence type="ECO:0000256" key="5">
    <source>
        <dbReference type="ARBA" id="ARBA00023136"/>
    </source>
</evidence>
<dbReference type="Pfam" id="PF00213">
    <property type="entry name" value="OSCP"/>
    <property type="match status" value="1"/>
</dbReference>
<evidence type="ECO:0000256" key="3">
    <source>
        <dbReference type="ARBA" id="ARBA00022781"/>
    </source>
</evidence>
<dbReference type="SUPFAM" id="SSF47928">
    <property type="entry name" value="N-terminal domain of the delta subunit of the F1F0-ATP synthase"/>
    <property type="match status" value="1"/>
</dbReference>
<dbReference type="GO" id="GO:0046933">
    <property type="term" value="F:proton-transporting ATP synthase activity, rotational mechanism"/>
    <property type="evidence" value="ECO:0007669"/>
    <property type="project" value="UniProtKB-UniRule"/>
</dbReference>